<evidence type="ECO:0000256" key="5">
    <source>
        <dbReference type="ARBA" id="ARBA00022541"/>
    </source>
</evidence>
<dbReference type="AlphaFoldDB" id="A0A444TWP0"/>
<dbReference type="Proteomes" id="UP000289886">
    <property type="component" value="Unassembled WGS sequence"/>
</dbReference>
<evidence type="ECO:0000256" key="10">
    <source>
        <dbReference type="ARBA" id="ARBA00023180"/>
    </source>
</evidence>
<evidence type="ECO:0000256" key="2">
    <source>
        <dbReference type="ARBA" id="ARBA00006418"/>
    </source>
</evidence>
<dbReference type="EMBL" id="SCEB01215859">
    <property type="protein sequence ID" value="RXM27312.1"/>
    <property type="molecule type" value="Genomic_DNA"/>
</dbReference>
<keyword evidence="7" id="KW-0732">Signal</keyword>
<comment type="similarity">
    <text evidence="2">Belongs to the TMEM182 family.</text>
</comment>
<evidence type="ECO:0000256" key="1">
    <source>
        <dbReference type="ARBA" id="ARBA00004651"/>
    </source>
</evidence>
<keyword evidence="9 11" id="KW-0472">Membrane</keyword>
<keyword evidence="6 11" id="KW-0812">Transmembrane</keyword>
<reference evidence="12 13" key="1">
    <citation type="submission" date="2019-01" db="EMBL/GenBank/DDBJ databases">
        <title>Draft Genome and Complete Hox-Cluster Characterization of the Sterlet Sturgeon (Acipenser ruthenus).</title>
        <authorList>
            <person name="Wei Q."/>
        </authorList>
    </citation>
    <scope>NUCLEOTIDE SEQUENCE [LARGE SCALE GENOMIC DNA]</scope>
    <source>
        <strain evidence="12">WHYD16114868_AA</strain>
        <tissue evidence="12">Blood</tissue>
    </source>
</reference>
<evidence type="ECO:0000256" key="4">
    <source>
        <dbReference type="ARBA" id="ARBA00022475"/>
    </source>
</evidence>
<evidence type="ECO:0000256" key="3">
    <source>
        <dbReference type="ARBA" id="ARBA00014600"/>
    </source>
</evidence>
<proteinExistence type="inferred from homology"/>
<evidence type="ECO:0000313" key="13">
    <source>
        <dbReference type="Proteomes" id="UP000289886"/>
    </source>
</evidence>
<accession>A0A444TWP0</accession>
<protein>
    <recommendedName>
        <fullName evidence="3">Transmembrane protein 182</fullName>
    </recommendedName>
</protein>
<evidence type="ECO:0000256" key="7">
    <source>
        <dbReference type="ARBA" id="ARBA00022729"/>
    </source>
</evidence>
<dbReference type="GO" id="GO:0005886">
    <property type="term" value="C:plasma membrane"/>
    <property type="evidence" value="ECO:0007669"/>
    <property type="project" value="UniProtKB-SubCell"/>
</dbReference>
<name>A0A444TWP0_ACIRT</name>
<comment type="caution">
    <text evidence="12">The sequence shown here is derived from an EMBL/GenBank/DDBJ whole genome shotgun (WGS) entry which is preliminary data.</text>
</comment>
<evidence type="ECO:0000256" key="6">
    <source>
        <dbReference type="ARBA" id="ARBA00022692"/>
    </source>
</evidence>
<dbReference type="GO" id="GO:0007517">
    <property type="term" value="P:muscle organ development"/>
    <property type="evidence" value="ECO:0007669"/>
    <property type="project" value="UniProtKB-KW"/>
</dbReference>
<keyword evidence="13" id="KW-1185">Reference proteome</keyword>
<organism evidence="12 13">
    <name type="scientific">Acipenser ruthenus</name>
    <name type="common">Sterlet sturgeon</name>
    <dbReference type="NCBI Taxonomy" id="7906"/>
    <lineage>
        <taxon>Eukaryota</taxon>
        <taxon>Metazoa</taxon>
        <taxon>Chordata</taxon>
        <taxon>Craniata</taxon>
        <taxon>Vertebrata</taxon>
        <taxon>Euteleostomi</taxon>
        <taxon>Actinopterygii</taxon>
        <taxon>Chondrostei</taxon>
        <taxon>Acipenseriformes</taxon>
        <taxon>Acipenseridae</taxon>
        <taxon>Acipenser</taxon>
    </lineage>
</organism>
<dbReference type="PANTHER" id="PTHR32012:SF0">
    <property type="entry name" value="TRANSMEMBRANE PROTEIN 182"/>
    <property type="match status" value="1"/>
</dbReference>
<dbReference type="InterPro" id="IPR026763">
    <property type="entry name" value="TMEM182"/>
</dbReference>
<evidence type="ECO:0000256" key="9">
    <source>
        <dbReference type="ARBA" id="ARBA00023136"/>
    </source>
</evidence>
<dbReference type="Pfam" id="PF13903">
    <property type="entry name" value="Claudin_2"/>
    <property type="match status" value="1"/>
</dbReference>
<comment type="subcellular location">
    <subcellularLocation>
        <location evidence="1">Cell membrane</location>
        <topology evidence="1">Multi-pass membrane protein</topology>
    </subcellularLocation>
</comment>
<dbReference type="Gene3D" id="1.20.140.150">
    <property type="match status" value="1"/>
</dbReference>
<evidence type="ECO:0000313" key="12">
    <source>
        <dbReference type="EMBL" id="RXM27312.1"/>
    </source>
</evidence>
<dbReference type="PANTHER" id="PTHR32012">
    <property type="entry name" value="TRANSMEMBRANE PROTEIN 182-RELATED"/>
    <property type="match status" value="1"/>
</dbReference>
<feature type="transmembrane region" description="Helical" evidence="11">
    <location>
        <begin position="168"/>
        <end position="192"/>
    </location>
</feature>
<evidence type="ECO:0000256" key="8">
    <source>
        <dbReference type="ARBA" id="ARBA00022989"/>
    </source>
</evidence>
<sequence>MKLSVALFFAGFFGALGAVFFLLSFGTDYWLLATETCSPENNGSKTVNAVPLEHGDMVTSPKKTDTTYHHEGFFWRCWFGGKLAEDNIWKFWFTNQPPSKLCMHSYLFPFPVTTPVHNSTSYDTAVSVFFSAVVVMYVIWVQALSTMTDYKQQQKTSLCPDFQINIRYGWSFMLAPVGVFFSFLAGMLFLLIGRTFQMHYN</sequence>
<dbReference type="InterPro" id="IPR004031">
    <property type="entry name" value="PMP22/EMP/MP20/Claudin"/>
</dbReference>
<evidence type="ECO:0000256" key="11">
    <source>
        <dbReference type="SAM" id="Phobius"/>
    </source>
</evidence>
<feature type="transmembrane region" description="Helical" evidence="11">
    <location>
        <begin position="125"/>
        <end position="147"/>
    </location>
</feature>
<keyword evidence="4" id="KW-1003">Cell membrane</keyword>
<keyword evidence="8 11" id="KW-1133">Transmembrane helix</keyword>
<gene>
    <name evidence="12" type="ORF">EOD39_3051</name>
</gene>
<keyword evidence="5" id="KW-0517">Myogenesis</keyword>
<keyword evidence="10" id="KW-0325">Glycoprotein</keyword>